<accession>A0A329LNM7</accession>
<keyword evidence="1" id="KW-0732">Signal</keyword>
<feature type="signal peptide" evidence="1">
    <location>
        <begin position="1"/>
        <end position="27"/>
    </location>
</feature>
<feature type="domain" description="Copper amine oxidase-like N-terminal" evidence="2">
    <location>
        <begin position="42"/>
        <end position="96"/>
    </location>
</feature>
<name>A0A329LNM7_9BACL</name>
<keyword evidence="4" id="KW-1185">Reference proteome</keyword>
<dbReference type="EMBL" id="QMFB01000056">
    <property type="protein sequence ID" value="RAV08712.1"/>
    <property type="molecule type" value="Genomic_DNA"/>
</dbReference>
<dbReference type="Pfam" id="PF07833">
    <property type="entry name" value="Cu_amine_oxidN1"/>
    <property type="match status" value="1"/>
</dbReference>
<feature type="chain" id="PRO_5016405919" description="Copper amine oxidase-like N-terminal domain-containing protein" evidence="1">
    <location>
        <begin position="28"/>
        <end position="312"/>
    </location>
</feature>
<reference evidence="3 4" key="1">
    <citation type="journal article" date="2009" name="Int. J. Syst. Evol. Microbiol.">
        <title>Paenibacillus contaminans sp. nov., isolated from a contaminated laboratory plate.</title>
        <authorList>
            <person name="Chou J.H."/>
            <person name="Lee J.H."/>
            <person name="Lin M.C."/>
            <person name="Chang P.S."/>
            <person name="Arun A.B."/>
            <person name="Young C.C."/>
            <person name="Chen W.M."/>
        </authorList>
    </citation>
    <scope>NUCLEOTIDE SEQUENCE [LARGE SCALE GENOMIC DNA]</scope>
    <source>
        <strain evidence="3 4">CKOBP-6</strain>
    </source>
</reference>
<protein>
    <recommendedName>
        <fullName evidence="2">Copper amine oxidase-like N-terminal domain-containing protein</fullName>
    </recommendedName>
</protein>
<dbReference type="AlphaFoldDB" id="A0A329LNM7"/>
<sequence>MRGLEMKKFLFGLTCGIALTTTTAVFAADTIQTYLFPAKFVINGETKNSYGYETLNYDGHAYVPIRFIAESMGLKVAYEDVSKTITVDNGFNIIDINNSDVSAGHLSIIKEGNHSSITGKLYIGLYSWNHKMIDDMQSLNPDVDYTKTIASGKLVFWNEKGEVIEKVPYQIPNVLNGAEQIVTLETSSKTDVSGYAAVTLESTNPFYGRVPNLRAEINTKDSDNKVQFGLVNLLKTGEFTLVRGFLSTINQTDVSPDAKITITFLDDKGISLGTATTTLSAEKPEMQQLPFAVFLGRGDLTKYKSITVQVGE</sequence>
<dbReference type="InterPro" id="IPR012854">
    <property type="entry name" value="Cu_amine_oxidase-like_N"/>
</dbReference>
<evidence type="ECO:0000313" key="4">
    <source>
        <dbReference type="Proteomes" id="UP000250369"/>
    </source>
</evidence>
<proteinExistence type="predicted"/>
<evidence type="ECO:0000256" key="1">
    <source>
        <dbReference type="SAM" id="SignalP"/>
    </source>
</evidence>
<organism evidence="3 4">
    <name type="scientific">Paenibacillus contaminans</name>
    <dbReference type="NCBI Taxonomy" id="450362"/>
    <lineage>
        <taxon>Bacteria</taxon>
        <taxon>Bacillati</taxon>
        <taxon>Bacillota</taxon>
        <taxon>Bacilli</taxon>
        <taxon>Bacillales</taxon>
        <taxon>Paenibacillaceae</taxon>
        <taxon>Paenibacillus</taxon>
    </lineage>
</organism>
<dbReference type="InterPro" id="IPR036582">
    <property type="entry name" value="Mao_N_sf"/>
</dbReference>
<evidence type="ECO:0000313" key="3">
    <source>
        <dbReference type="EMBL" id="RAV08712.1"/>
    </source>
</evidence>
<comment type="caution">
    <text evidence="3">The sequence shown here is derived from an EMBL/GenBank/DDBJ whole genome shotgun (WGS) entry which is preliminary data.</text>
</comment>
<evidence type="ECO:0000259" key="2">
    <source>
        <dbReference type="Pfam" id="PF07833"/>
    </source>
</evidence>
<gene>
    <name evidence="3" type="ORF">DQG23_40565</name>
</gene>
<dbReference type="SUPFAM" id="SSF55383">
    <property type="entry name" value="Copper amine oxidase, domain N"/>
    <property type="match status" value="1"/>
</dbReference>
<dbReference type="Proteomes" id="UP000250369">
    <property type="component" value="Unassembled WGS sequence"/>
</dbReference>